<dbReference type="SMART" id="SM00448">
    <property type="entry name" value="REC"/>
    <property type="match status" value="1"/>
</dbReference>
<evidence type="ECO:0000313" key="6">
    <source>
        <dbReference type="EMBL" id="OLF17374.1"/>
    </source>
</evidence>
<dbReference type="PANTHER" id="PTHR43214">
    <property type="entry name" value="TWO-COMPONENT RESPONSE REGULATOR"/>
    <property type="match status" value="1"/>
</dbReference>
<evidence type="ECO:0000256" key="2">
    <source>
        <dbReference type="ARBA" id="ARBA00023125"/>
    </source>
</evidence>
<dbReference type="GO" id="GO:0006355">
    <property type="term" value="P:regulation of DNA-templated transcription"/>
    <property type="evidence" value="ECO:0007669"/>
    <property type="project" value="InterPro"/>
</dbReference>
<dbReference type="Gene3D" id="3.40.50.2300">
    <property type="match status" value="1"/>
</dbReference>
<reference evidence="6 7" key="1">
    <citation type="submission" date="2016-12" db="EMBL/GenBank/DDBJ databases">
        <title>The draft genome sequence of Actinophytocola sp. 11-183.</title>
        <authorList>
            <person name="Wang W."/>
            <person name="Yuan L."/>
        </authorList>
    </citation>
    <scope>NUCLEOTIDE SEQUENCE [LARGE SCALE GENOMIC DNA]</scope>
    <source>
        <strain evidence="6 7">11-183</strain>
    </source>
</reference>
<dbReference type="CDD" id="cd17535">
    <property type="entry name" value="REC_NarL-like"/>
    <property type="match status" value="1"/>
</dbReference>
<keyword evidence="7" id="KW-1185">Reference proteome</keyword>
<dbReference type="STRING" id="1912961.BU204_12245"/>
<dbReference type="InterPro" id="IPR016032">
    <property type="entry name" value="Sig_transdc_resp-reg_C-effctor"/>
</dbReference>
<dbReference type="PROSITE" id="PS00622">
    <property type="entry name" value="HTH_LUXR_1"/>
    <property type="match status" value="1"/>
</dbReference>
<dbReference type="InterPro" id="IPR011006">
    <property type="entry name" value="CheY-like_superfamily"/>
</dbReference>
<dbReference type="AlphaFoldDB" id="A0A1Q8CSR2"/>
<feature type="domain" description="Response regulatory" evidence="5">
    <location>
        <begin position="16"/>
        <end position="132"/>
    </location>
</feature>
<organism evidence="6 7">
    <name type="scientific">Actinophytocola xanthii</name>
    <dbReference type="NCBI Taxonomy" id="1912961"/>
    <lineage>
        <taxon>Bacteria</taxon>
        <taxon>Bacillati</taxon>
        <taxon>Actinomycetota</taxon>
        <taxon>Actinomycetes</taxon>
        <taxon>Pseudonocardiales</taxon>
        <taxon>Pseudonocardiaceae</taxon>
    </lineage>
</organism>
<evidence type="ECO:0000313" key="7">
    <source>
        <dbReference type="Proteomes" id="UP000185596"/>
    </source>
</evidence>
<proteinExistence type="predicted"/>
<name>A0A1Q8CSR2_9PSEU</name>
<evidence type="ECO:0000259" key="4">
    <source>
        <dbReference type="PROSITE" id="PS50043"/>
    </source>
</evidence>
<evidence type="ECO:0000259" key="5">
    <source>
        <dbReference type="PROSITE" id="PS50110"/>
    </source>
</evidence>
<evidence type="ECO:0000256" key="3">
    <source>
        <dbReference type="PROSITE-ProRule" id="PRU00169"/>
    </source>
</evidence>
<keyword evidence="2 6" id="KW-0238">DNA-binding</keyword>
<dbReference type="Pfam" id="PF00196">
    <property type="entry name" value="GerE"/>
    <property type="match status" value="1"/>
</dbReference>
<dbReference type="Pfam" id="PF00072">
    <property type="entry name" value="Response_reg"/>
    <property type="match status" value="1"/>
</dbReference>
<dbReference type="InterPro" id="IPR039420">
    <property type="entry name" value="WalR-like"/>
</dbReference>
<dbReference type="CDD" id="cd06170">
    <property type="entry name" value="LuxR_C_like"/>
    <property type="match status" value="1"/>
</dbReference>
<dbReference type="GO" id="GO:0000160">
    <property type="term" value="P:phosphorelay signal transduction system"/>
    <property type="evidence" value="ECO:0007669"/>
    <property type="project" value="InterPro"/>
</dbReference>
<accession>A0A1Q8CSR2</accession>
<dbReference type="SUPFAM" id="SSF52172">
    <property type="entry name" value="CheY-like"/>
    <property type="match status" value="1"/>
</dbReference>
<gene>
    <name evidence="6" type="ORF">BU204_12245</name>
</gene>
<comment type="caution">
    <text evidence="6">The sequence shown here is derived from an EMBL/GenBank/DDBJ whole genome shotgun (WGS) entry which is preliminary data.</text>
</comment>
<dbReference type="PROSITE" id="PS50110">
    <property type="entry name" value="RESPONSE_REGULATORY"/>
    <property type="match status" value="1"/>
</dbReference>
<dbReference type="InterPro" id="IPR000792">
    <property type="entry name" value="Tscrpt_reg_LuxR_C"/>
</dbReference>
<feature type="modified residue" description="4-aspartylphosphate" evidence="3">
    <location>
        <position position="67"/>
    </location>
</feature>
<evidence type="ECO:0000256" key="1">
    <source>
        <dbReference type="ARBA" id="ARBA00022553"/>
    </source>
</evidence>
<dbReference type="PRINTS" id="PR00038">
    <property type="entry name" value="HTHLUXR"/>
</dbReference>
<dbReference type="RefSeq" id="WP_075125748.1">
    <property type="nucleotide sequence ID" value="NZ_MSIE01000018.1"/>
</dbReference>
<dbReference type="GO" id="GO:0003677">
    <property type="term" value="F:DNA binding"/>
    <property type="evidence" value="ECO:0007669"/>
    <property type="project" value="UniProtKB-KW"/>
</dbReference>
<keyword evidence="1 3" id="KW-0597">Phosphoprotein</keyword>
<dbReference type="Proteomes" id="UP000185596">
    <property type="component" value="Unassembled WGS sequence"/>
</dbReference>
<dbReference type="EMBL" id="MSIE01000018">
    <property type="protein sequence ID" value="OLF17374.1"/>
    <property type="molecule type" value="Genomic_DNA"/>
</dbReference>
<dbReference type="SMART" id="SM00421">
    <property type="entry name" value="HTH_LUXR"/>
    <property type="match status" value="1"/>
</dbReference>
<dbReference type="OrthoDB" id="9808843at2"/>
<feature type="domain" description="HTH luxR-type" evidence="4">
    <location>
        <begin position="156"/>
        <end position="221"/>
    </location>
</feature>
<dbReference type="InterPro" id="IPR001789">
    <property type="entry name" value="Sig_transdc_resp-reg_receiver"/>
</dbReference>
<dbReference type="InterPro" id="IPR058245">
    <property type="entry name" value="NreC/VraR/RcsB-like_REC"/>
</dbReference>
<dbReference type="PROSITE" id="PS50043">
    <property type="entry name" value="HTH_LUXR_2"/>
    <property type="match status" value="1"/>
</dbReference>
<protein>
    <submittedName>
        <fullName evidence="6">DNA-binding response regulator</fullName>
    </submittedName>
</protein>
<dbReference type="SUPFAM" id="SSF46894">
    <property type="entry name" value="C-terminal effector domain of the bipartite response regulators"/>
    <property type="match status" value="1"/>
</dbReference>
<sequence>MTATIETGGPTIAKIRVVIADDHPVYLSGLRMLLDLINVVEVVGEARTGPEALSEVYRLRPHLALMDVNMPGTSGIEVTKTLASRCPDTSVIILSMLEDRDTFLAAMRAGARGYLVKGASSEDIGQAIGTVRRGGVVFGAAVANWALDYLNKPRESANPFPELTDRERAVLELVADGLGNASIARRLGLSIKTVRNYLSRIFAKLQIADRTEAAVQARRAGLGN</sequence>